<reference evidence="2" key="1">
    <citation type="submission" date="2018-08" db="EMBL/GenBank/DDBJ databases">
        <authorList>
            <person name="Chevrot R."/>
        </authorList>
    </citation>
    <scope>NUCLEOTIDE SEQUENCE [LARGE SCALE GENOMIC DNA]</scope>
</reference>
<dbReference type="AlphaFoldDB" id="A0A383RA44"/>
<protein>
    <submittedName>
        <fullName evidence="1">Uncharacterized protein</fullName>
    </submittedName>
</protein>
<gene>
    <name evidence="1" type="ORF">PBLR_12407</name>
</gene>
<dbReference type="EMBL" id="LS992241">
    <property type="protein sequence ID" value="SYX83985.1"/>
    <property type="molecule type" value="Genomic_DNA"/>
</dbReference>
<evidence type="ECO:0000313" key="2">
    <source>
        <dbReference type="Proteomes" id="UP000304148"/>
    </source>
</evidence>
<name>A0A383RA44_PAEAL</name>
<dbReference type="Proteomes" id="UP000304148">
    <property type="component" value="Chromosome"/>
</dbReference>
<accession>A0A383RA44</accession>
<proteinExistence type="predicted"/>
<organism evidence="1 2">
    <name type="scientific">Paenibacillus alvei</name>
    <name type="common">Bacillus alvei</name>
    <dbReference type="NCBI Taxonomy" id="44250"/>
    <lineage>
        <taxon>Bacteria</taxon>
        <taxon>Bacillati</taxon>
        <taxon>Bacillota</taxon>
        <taxon>Bacilli</taxon>
        <taxon>Bacillales</taxon>
        <taxon>Paenibacillaceae</taxon>
        <taxon>Paenibacillus</taxon>
    </lineage>
</organism>
<sequence>MLAEKLLRFMESLKKIVKIFILALYML</sequence>
<evidence type="ECO:0000313" key="1">
    <source>
        <dbReference type="EMBL" id="SYX83985.1"/>
    </source>
</evidence>